<dbReference type="GO" id="GO:0000166">
    <property type="term" value="F:nucleotide binding"/>
    <property type="evidence" value="ECO:0007669"/>
    <property type="project" value="UniProtKB-KW"/>
</dbReference>
<proteinExistence type="inferred from homology"/>
<dbReference type="InterPro" id="IPR003749">
    <property type="entry name" value="ThiS/MoaD-like"/>
</dbReference>
<dbReference type="Gene3D" id="3.10.20.30">
    <property type="match status" value="1"/>
</dbReference>
<accession>A0A328ZB29</accession>
<evidence type="ECO:0000313" key="5">
    <source>
        <dbReference type="Proteomes" id="UP000248856"/>
    </source>
</evidence>
<evidence type="ECO:0000256" key="2">
    <source>
        <dbReference type="ARBA" id="ARBA00024200"/>
    </source>
</evidence>
<keyword evidence="5" id="KW-1185">Reference proteome</keyword>
<dbReference type="InterPro" id="IPR016155">
    <property type="entry name" value="Mopterin_synth/thiamin_S_b"/>
</dbReference>
<dbReference type="PANTHER" id="PTHR33359:SF1">
    <property type="entry name" value="MOLYBDOPTERIN SYNTHASE SULFUR CARRIER SUBUNIT"/>
    <property type="match status" value="1"/>
</dbReference>
<dbReference type="EMBL" id="QLTA01000019">
    <property type="protein sequence ID" value="RAR81832.1"/>
    <property type="molecule type" value="Genomic_DNA"/>
</dbReference>
<evidence type="ECO:0000256" key="1">
    <source>
        <dbReference type="ARBA" id="ARBA00022741"/>
    </source>
</evidence>
<dbReference type="InterPro" id="IPR044672">
    <property type="entry name" value="MOCS2A"/>
</dbReference>
<dbReference type="GO" id="GO:0006777">
    <property type="term" value="P:Mo-molybdopterin cofactor biosynthetic process"/>
    <property type="evidence" value="ECO:0007669"/>
    <property type="project" value="InterPro"/>
</dbReference>
<name>A0A328ZB29_9BURK</name>
<dbReference type="OrthoDB" id="9801945at2"/>
<protein>
    <recommendedName>
        <fullName evidence="3">Molybdopterin synthase sulfur carrier subunit</fullName>
    </recommendedName>
</protein>
<dbReference type="InterPro" id="IPR012675">
    <property type="entry name" value="Beta-grasp_dom_sf"/>
</dbReference>
<keyword evidence="1" id="KW-0547">Nucleotide-binding</keyword>
<comment type="similarity">
    <text evidence="2">Belongs to the MoaD family.</text>
</comment>
<dbReference type="CDD" id="cd00754">
    <property type="entry name" value="Ubl_MoaD"/>
    <property type="match status" value="1"/>
</dbReference>
<gene>
    <name evidence="4" type="ORF">AX018_101976</name>
</gene>
<evidence type="ECO:0000313" key="4">
    <source>
        <dbReference type="EMBL" id="RAR81832.1"/>
    </source>
</evidence>
<dbReference type="Proteomes" id="UP000248856">
    <property type="component" value="Unassembled WGS sequence"/>
</dbReference>
<dbReference type="Pfam" id="PF02597">
    <property type="entry name" value="ThiS"/>
    <property type="match status" value="1"/>
</dbReference>
<dbReference type="SUPFAM" id="SSF54285">
    <property type="entry name" value="MoaD/ThiS"/>
    <property type="match status" value="1"/>
</dbReference>
<reference evidence="4 5" key="1">
    <citation type="submission" date="2018-06" db="EMBL/GenBank/DDBJ databases">
        <title>Genomic Encyclopedia of Archaeal and Bacterial Type Strains, Phase II (KMG-II): from individual species to whole genera.</title>
        <authorList>
            <person name="Goeker M."/>
        </authorList>
    </citation>
    <scope>NUCLEOTIDE SEQUENCE [LARGE SCALE GENOMIC DNA]</scope>
    <source>
        <strain evidence="4 5">CFPB 3232</strain>
    </source>
</reference>
<dbReference type="PANTHER" id="PTHR33359">
    <property type="entry name" value="MOLYBDOPTERIN SYNTHASE SULFUR CARRIER SUBUNIT"/>
    <property type="match status" value="1"/>
</dbReference>
<comment type="caution">
    <text evidence="4">The sequence shown here is derived from an EMBL/GenBank/DDBJ whole genome shotgun (WGS) entry which is preliminary data.</text>
</comment>
<evidence type="ECO:0000256" key="3">
    <source>
        <dbReference type="ARBA" id="ARBA00024247"/>
    </source>
</evidence>
<organism evidence="4 5">
    <name type="scientific">Paracidovorax anthurii</name>
    <dbReference type="NCBI Taxonomy" id="78229"/>
    <lineage>
        <taxon>Bacteria</taxon>
        <taxon>Pseudomonadati</taxon>
        <taxon>Pseudomonadota</taxon>
        <taxon>Betaproteobacteria</taxon>
        <taxon>Burkholderiales</taxon>
        <taxon>Comamonadaceae</taxon>
        <taxon>Paracidovorax</taxon>
    </lineage>
</organism>
<dbReference type="AlphaFoldDB" id="A0A328ZB29"/>
<dbReference type="RefSeq" id="WP_111877419.1">
    <property type="nucleotide sequence ID" value="NZ_CBCSGC010000066.1"/>
</dbReference>
<sequence>MTFDAPASSVTAPGSPGAITVTVRYFASIREAVGRGAEALATRAATPGALRDELIARGGPWAEALARGRAVRVALDQVLCGEDAALAEGAEVAFFPPVTGG</sequence>
<dbReference type="GO" id="GO:1990133">
    <property type="term" value="C:molybdopterin adenylyltransferase complex"/>
    <property type="evidence" value="ECO:0007669"/>
    <property type="project" value="TreeGrafter"/>
</dbReference>